<dbReference type="Gene3D" id="2.60.40.3140">
    <property type="match status" value="1"/>
</dbReference>
<feature type="chain" id="PRO_5046526586" evidence="1">
    <location>
        <begin position="20"/>
        <end position="623"/>
    </location>
</feature>
<organism evidence="3 4">
    <name type="scientific">Mucilaginibacter jinjuensis</name>
    <dbReference type="NCBI Taxonomy" id="1176721"/>
    <lineage>
        <taxon>Bacteria</taxon>
        <taxon>Pseudomonadati</taxon>
        <taxon>Bacteroidota</taxon>
        <taxon>Sphingobacteriia</taxon>
        <taxon>Sphingobacteriales</taxon>
        <taxon>Sphingobacteriaceae</taxon>
        <taxon>Mucilaginibacter</taxon>
    </lineage>
</organism>
<dbReference type="InterPro" id="IPR002931">
    <property type="entry name" value="Transglutaminase-like"/>
</dbReference>
<reference evidence="3 4" key="1">
    <citation type="submission" date="2023-02" db="EMBL/GenBank/DDBJ databases">
        <title>Genome sequence of Mucilaginibacter jinjuensis strain KACC 16571.</title>
        <authorList>
            <person name="Kim S."/>
            <person name="Heo J."/>
            <person name="Kwon S.-W."/>
        </authorList>
    </citation>
    <scope>NUCLEOTIDE SEQUENCE [LARGE SCALE GENOMIC DNA]</scope>
    <source>
        <strain evidence="3 4">KACC 16571</strain>
    </source>
</reference>
<dbReference type="Proteomes" id="UP001216139">
    <property type="component" value="Chromosome"/>
</dbReference>
<evidence type="ECO:0000256" key="1">
    <source>
        <dbReference type="SAM" id="SignalP"/>
    </source>
</evidence>
<protein>
    <submittedName>
        <fullName evidence="3">Transglutaminase-like domain-containing protein</fullName>
    </submittedName>
</protein>
<dbReference type="PANTHER" id="PTHR46333:SF2">
    <property type="entry name" value="CYTOKINESIS PROTEIN 3"/>
    <property type="match status" value="1"/>
</dbReference>
<dbReference type="RefSeq" id="WP_273628165.1">
    <property type="nucleotide sequence ID" value="NZ_CP117167.1"/>
</dbReference>
<feature type="signal peptide" evidence="1">
    <location>
        <begin position="1"/>
        <end position="19"/>
    </location>
</feature>
<gene>
    <name evidence="3" type="ORF">PQO05_15125</name>
</gene>
<dbReference type="SUPFAM" id="SSF54001">
    <property type="entry name" value="Cysteine proteinases"/>
    <property type="match status" value="1"/>
</dbReference>
<dbReference type="Gene3D" id="3.10.620.30">
    <property type="match status" value="1"/>
</dbReference>
<proteinExistence type="predicted"/>
<sequence>MKNLILLFGGALFALRASAATGPDSTIHISSAKDNYQIVYNSKTSRVEINQDQATTYVSEGYQATMPIAIMYNDQIKINSVSCKVDGHTPSDFKPYYGFYTVSDVFYSDAKVCLFPMLLKNKGSKGEVKVEETYNDPRYFTSISFSDEVDIAHKEITIKVPRWMSVDIKEFNFNGLDIKKTSVYLQNEDADLITYTAENLPAEKREDHSPGPTYLYPHLLIQCKSASVGGQKFTYFGSLADQYAWYHELTKDTYSDAEIKEKAKEITAKATTDLDKIKAVYYWVQDNIRYIAFENGIAGFKPEKPDEVLRKKYADCKGMANLTKALLISLGYDARLCWLGTNHIAYDYSTPSLAVDNHMICALMYKSKTYFLDATETYIGIDEYAERIQGRHILIEDGEKYILNHVPKALPGQNADNEVDKVTISGNDFVGKVTHLWQGEDKEDVLSGINSVKKENTDEVFTHFLAHFNNDYHVKNLNVSNLADQGSNLNASYDFEYKNAVSNFSKTYYIEFDKVKELNDAAIKTSERKHDYWFSHTINLNRETELTIPDNYKVAEMPQNLNIVNTDYEFHIQYVMQGNKLSYKKTLLIKNTHLNQAKFEQWNKDLEQLNKAYNETVVLKPLS</sequence>
<dbReference type="EMBL" id="CP117167">
    <property type="protein sequence ID" value="WCT10064.1"/>
    <property type="molecule type" value="Genomic_DNA"/>
</dbReference>
<accession>A0ABY7T0V8</accession>
<name>A0ABY7T0V8_9SPHI</name>
<evidence type="ECO:0000313" key="3">
    <source>
        <dbReference type="EMBL" id="WCT10064.1"/>
    </source>
</evidence>
<dbReference type="Gene3D" id="2.60.120.1130">
    <property type="match status" value="1"/>
</dbReference>
<evidence type="ECO:0000259" key="2">
    <source>
        <dbReference type="Pfam" id="PF01841"/>
    </source>
</evidence>
<keyword evidence="4" id="KW-1185">Reference proteome</keyword>
<dbReference type="InterPro" id="IPR038765">
    <property type="entry name" value="Papain-like_cys_pep_sf"/>
</dbReference>
<feature type="domain" description="Transglutaminase-like" evidence="2">
    <location>
        <begin position="262"/>
        <end position="338"/>
    </location>
</feature>
<dbReference type="PANTHER" id="PTHR46333">
    <property type="entry name" value="CYTOKINESIS PROTEIN 3"/>
    <property type="match status" value="1"/>
</dbReference>
<dbReference type="InterPro" id="IPR052557">
    <property type="entry name" value="CAP/Cytokinesis_protein"/>
</dbReference>
<keyword evidence="1" id="KW-0732">Signal</keyword>
<evidence type="ECO:0000313" key="4">
    <source>
        <dbReference type="Proteomes" id="UP001216139"/>
    </source>
</evidence>
<dbReference type="Pfam" id="PF01841">
    <property type="entry name" value="Transglut_core"/>
    <property type="match status" value="1"/>
</dbReference>